<organism evidence="13 14">
    <name type="scientific">Daucus carota subsp. sativus</name>
    <name type="common">Carrot</name>
    <dbReference type="NCBI Taxonomy" id="79200"/>
    <lineage>
        <taxon>Eukaryota</taxon>
        <taxon>Viridiplantae</taxon>
        <taxon>Streptophyta</taxon>
        <taxon>Embryophyta</taxon>
        <taxon>Tracheophyta</taxon>
        <taxon>Spermatophyta</taxon>
        <taxon>Magnoliopsida</taxon>
        <taxon>eudicotyledons</taxon>
        <taxon>Gunneridae</taxon>
        <taxon>Pentapetalae</taxon>
        <taxon>asterids</taxon>
        <taxon>campanulids</taxon>
        <taxon>Apiales</taxon>
        <taxon>Apiaceae</taxon>
        <taxon>Apioideae</taxon>
        <taxon>Scandiceae</taxon>
        <taxon>Daucinae</taxon>
        <taxon>Daucus</taxon>
        <taxon>Daucus sect. Daucus</taxon>
    </lineage>
</organism>
<dbReference type="InterPro" id="IPR052035">
    <property type="entry name" value="ZnF_BED_domain_contain"/>
</dbReference>
<dbReference type="EMBL" id="CP093347">
    <property type="protein sequence ID" value="WOH01001.1"/>
    <property type="molecule type" value="Genomic_DNA"/>
</dbReference>
<dbReference type="GO" id="GO:0046983">
    <property type="term" value="F:protein dimerization activity"/>
    <property type="evidence" value="ECO:0007669"/>
    <property type="project" value="InterPro"/>
</dbReference>
<dbReference type="PANTHER" id="PTHR46481">
    <property type="entry name" value="ZINC FINGER BED DOMAIN-CONTAINING PROTEIN 4"/>
    <property type="match status" value="1"/>
</dbReference>
<dbReference type="InterPro" id="IPR008906">
    <property type="entry name" value="HATC_C_dom"/>
</dbReference>
<dbReference type="KEGG" id="dcr:108221521"/>
<reference evidence="13" key="2">
    <citation type="submission" date="2022-03" db="EMBL/GenBank/DDBJ databases">
        <title>Draft title - Genomic analysis of global carrot germplasm unveils the trajectory of domestication and the origin of high carotenoid orange carrot.</title>
        <authorList>
            <person name="Iorizzo M."/>
            <person name="Ellison S."/>
            <person name="Senalik D."/>
            <person name="Macko-Podgorni A."/>
            <person name="Grzebelus D."/>
            <person name="Bostan H."/>
            <person name="Rolling W."/>
            <person name="Curaba J."/>
            <person name="Simon P."/>
        </authorList>
    </citation>
    <scope>NUCLEOTIDE SEQUENCE</scope>
    <source>
        <tissue evidence="13">Leaf</tissue>
    </source>
</reference>
<dbReference type="InterPro" id="IPR003656">
    <property type="entry name" value="Znf_BED"/>
</dbReference>
<dbReference type="GO" id="GO:0003677">
    <property type="term" value="F:DNA binding"/>
    <property type="evidence" value="ECO:0007669"/>
    <property type="project" value="UniProtKB-KW"/>
</dbReference>
<name>A0AAF0X399_DAUCS</name>
<evidence type="ECO:0000256" key="9">
    <source>
        <dbReference type="ARBA" id="ARBA00023242"/>
    </source>
</evidence>
<dbReference type="SUPFAM" id="SSF57667">
    <property type="entry name" value="beta-beta-alpha zinc fingers"/>
    <property type="match status" value="1"/>
</dbReference>
<evidence type="ECO:0000313" key="13">
    <source>
        <dbReference type="EMBL" id="WOH01001.1"/>
    </source>
</evidence>
<evidence type="ECO:0000259" key="12">
    <source>
        <dbReference type="PROSITE" id="PS50808"/>
    </source>
</evidence>
<reference evidence="13" key="1">
    <citation type="journal article" date="2016" name="Nat. Genet.">
        <title>A high-quality carrot genome assembly provides new insights into carotenoid accumulation and asterid genome evolution.</title>
        <authorList>
            <person name="Iorizzo M."/>
            <person name="Ellison S."/>
            <person name="Senalik D."/>
            <person name="Zeng P."/>
            <person name="Satapoomin P."/>
            <person name="Huang J."/>
            <person name="Bowman M."/>
            <person name="Iovene M."/>
            <person name="Sanseverino W."/>
            <person name="Cavagnaro P."/>
            <person name="Yildiz M."/>
            <person name="Macko-Podgorni A."/>
            <person name="Moranska E."/>
            <person name="Grzebelus E."/>
            <person name="Grzebelus D."/>
            <person name="Ashrafi H."/>
            <person name="Zheng Z."/>
            <person name="Cheng S."/>
            <person name="Spooner D."/>
            <person name="Van Deynze A."/>
            <person name="Simon P."/>
        </authorList>
    </citation>
    <scope>NUCLEOTIDE SEQUENCE</scope>
    <source>
        <tissue evidence="13">Leaf</tissue>
    </source>
</reference>
<keyword evidence="9" id="KW-0539">Nucleus</keyword>
<keyword evidence="7" id="KW-0238">DNA-binding</keyword>
<keyword evidence="6" id="KW-0805">Transcription regulation</keyword>
<protein>
    <recommendedName>
        <fullName evidence="12">BED-type domain-containing protein</fullName>
    </recommendedName>
</protein>
<sequence length="747" mass="85223">MEGLEAATENNNQLVNVETQPNDVEMHTVGVELQPTRVELQPANVEIKADSPEMQPVNLETQAESLEMQTANLDMQWGNFELQPHNSEMQEANVGIQASNLEMLMQPPNATTEPNRRRKKSFVWDHFTIENMGAGCKRAFCNQCKQSFAYSKDSKVSGTSHLKRHITRGACMQSNLESIQNGEPTNMRGRRRPNNAPRFNSDRCRHELAKMIIMHDYPLHMVEHLGFIAFVKYLQPRFHMVSFNTVERDCIATYLREKQSLQKVLEGIPGKISLTLDLWGSPQSVGYVFVTGQFIDSEWKMHRKILNVIMEPFPESDSAFSHSVDVCLCDWNMDGRLASLIINQSLTDDATDNLKALLSVKNPNMLGGQLLQKNCLARSFSSIAQEALRAAQDAVQKVRNSVKYVKSSEFYEVKFHELKQQLHVTSTKSLVLDDQTQWNTTYEMLLAASELNEVFSCLDAFDPDYKETPSMEDWKLVQTLTTNLKLMFDTASLLTTSVIPTPDIFFNEICKIRLELADASTSKDSSVTNIIIPMQANFDIYWKSCYLILAIAVVMNPQYKMKLVEFYFGKIYGDEAATYIKFVEEGIHELFSEYVEQLLHFTPTDMDEANDRSLESVNGGASILSNGLGLTDFDTYIMETTRQQSRTELDRYLEESLLPRVPIFDVLGWWKHNEKRYPTLSKMARDMLAVPVCTVGPDLVFDTFGKVMDRYRCSLRPETVEALICAKDWLKHDSGEQAVPMRMEFPV</sequence>
<evidence type="ECO:0000256" key="3">
    <source>
        <dbReference type="ARBA" id="ARBA00022723"/>
    </source>
</evidence>
<dbReference type="SMART" id="SM00614">
    <property type="entry name" value="ZnF_BED"/>
    <property type="match status" value="1"/>
</dbReference>
<gene>
    <name evidence="13" type="ORF">DCAR_0520379</name>
</gene>
<feature type="region of interest" description="Disordered" evidence="11">
    <location>
        <begin position="179"/>
        <end position="200"/>
    </location>
</feature>
<evidence type="ECO:0000256" key="2">
    <source>
        <dbReference type="ARBA" id="ARBA00011738"/>
    </source>
</evidence>
<keyword evidence="5" id="KW-0862">Zinc</keyword>
<evidence type="ECO:0000256" key="8">
    <source>
        <dbReference type="ARBA" id="ARBA00023163"/>
    </source>
</evidence>
<dbReference type="InterPro" id="IPR012337">
    <property type="entry name" value="RNaseH-like_sf"/>
</dbReference>
<dbReference type="GO" id="GO:0005634">
    <property type="term" value="C:nucleus"/>
    <property type="evidence" value="ECO:0007669"/>
    <property type="project" value="UniProtKB-SubCell"/>
</dbReference>
<dbReference type="GO" id="GO:0009791">
    <property type="term" value="P:post-embryonic development"/>
    <property type="evidence" value="ECO:0007669"/>
    <property type="project" value="UniProtKB-ARBA"/>
</dbReference>
<evidence type="ECO:0000256" key="11">
    <source>
        <dbReference type="SAM" id="MobiDB-lite"/>
    </source>
</evidence>
<evidence type="ECO:0000256" key="10">
    <source>
        <dbReference type="PROSITE-ProRule" id="PRU00027"/>
    </source>
</evidence>
<keyword evidence="14" id="KW-1185">Reference proteome</keyword>
<evidence type="ECO:0000256" key="6">
    <source>
        <dbReference type="ARBA" id="ARBA00023015"/>
    </source>
</evidence>
<dbReference type="AlphaFoldDB" id="A0AAF0X399"/>
<evidence type="ECO:0000256" key="1">
    <source>
        <dbReference type="ARBA" id="ARBA00004123"/>
    </source>
</evidence>
<evidence type="ECO:0000256" key="4">
    <source>
        <dbReference type="ARBA" id="ARBA00022771"/>
    </source>
</evidence>
<keyword evidence="3" id="KW-0479">Metal-binding</keyword>
<dbReference type="Pfam" id="PF05699">
    <property type="entry name" value="Dimer_Tnp_hAT"/>
    <property type="match status" value="1"/>
</dbReference>
<dbReference type="PROSITE" id="PS50808">
    <property type="entry name" value="ZF_BED"/>
    <property type="match status" value="1"/>
</dbReference>
<comment type="subunit">
    <text evidence="2">Homodimer.</text>
</comment>
<evidence type="ECO:0000256" key="5">
    <source>
        <dbReference type="ARBA" id="ARBA00022833"/>
    </source>
</evidence>
<dbReference type="Pfam" id="PF14372">
    <property type="entry name" value="hAT-like_RNase-H"/>
    <property type="match status" value="1"/>
</dbReference>
<dbReference type="PANTHER" id="PTHR46481:SF10">
    <property type="entry name" value="ZINC FINGER BED DOMAIN-CONTAINING PROTEIN 39"/>
    <property type="match status" value="1"/>
</dbReference>
<evidence type="ECO:0000313" key="14">
    <source>
        <dbReference type="Proteomes" id="UP000077755"/>
    </source>
</evidence>
<dbReference type="SUPFAM" id="SSF53098">
    <property type="entry name" value="Ribonuclease H-like"/>
    <property type="match status" value="1"/>
</dbReference>
<dbReference type="GO" id="GO:0008270">
    <property type="term" value="F:zinc ion binding"/>
    <property type="evidence" value="ECO:0007669"/>
    <property type="project" value="UniProtKB-KW"/>
</dbReference>
<keyword evidence="8" id="KW-0804">Transcription</keyword>
<evidence type="ECO:0000256" key="7">
    <source>
        <dbReference type="ARBA" id="ARBA00023125"/>
    </source>
</evidence>
<dbReference type="Proteomes" id="UP000077755">
    <property type="component" value="Chromosome 5"/>
</dbReference>
<keyword evidence="4 10" id="KW-0863">Zinc-finger</keyword>
<dbReference type="InterPro" id="IPR036236">
    <property type="entry name" value="Znf_C2H2_sf"/>
</dbReference>
<proteinExistence type="predicted"/>
<feature type="domain" description="BED-type" evidence="12">
    <location>
        <begin position="118"/>
        <end position="178"/>
    </location>
</feature>
<accession>A0AAF0X399</accession>
<comment type="subcellular location">
    <subcellularLocation>
        <location evidence="1">Nucleus</location>
    </subcellularLocation>
</comment>
<dbReference type="InterPro" id="IPR025525">
    <property type="entry name" value="hAT-like_transposase_RNase-H"/>
</dbReference>